<evidence type="ECO:0000313" key="3">
    <source>
        <dbReference type="Proteomes" id="UP001630127"/>
    </source>
</evidence>
<feature type="transmembrane region" description="Helical" evidence="1">
    <location>
        <begin position="459"/>
        <end position="480"/>
    </location>
</feature>
<sequence>MAISFEEQPQIFTNESLKIVIPEKLSQIVNGKQRENKNYLGRQMQKVPPLLRLDKNNQQDYDPLAVSLGPYHHGKEELQLAEDFKLTALEMFVDGSGQDVLFFYSQMLRLVNDSRNCYIQDSTNKYDDPTFAQMMLLDACFIINSIVQTKIYTNFYITRYHLGDLLSAIVVRDLFLLENQIPFWIVKFLMCSRYGKEQAEEMLNEFLNGTVFGDYKGSGIASRDEQLPLHLLDAFWQVLVSECPKGEPISPKPGSDYEYSCYSRFKHMGNSAKYSHFCQYVSDLPCFPRRKGSDNDNSSKKYIHCFRSATDLKAKGIHFRPSNADSLKGIKFKPGYFYAILEVPIWFVSIYTKVFFLNMIAHEMCPSSTTDRAVTAYIEFMKSLIDSPKDVKELREKRILLTTLGSDEEVVKIYKEINTYGLNNASIFHNVKEEIQAHYKNKAKTWLAELFYTYFRSPWTALALFAATFLLVLTFLQTYYTVRPS</sequence>
<dbReference type="Proteomes" id="UP001630127">
    <property type="component" value="Unassembled WGS sequence"/>
</dbReference>
<organism evidence="2 3">
    <name type="scientific">Cinchona calisaya</name>
    <dbReference type="NCBI Taxonomy" id="153742"/>
    <lineage>
        <taxon>Eukaryota</taxon>
        <taxon>Viridiplantae</taxon>
        <taxon>Streptophyta</taxon>
        <taxon>Embryophyta</taxon>
        <taxon>Tracheophyta</taxon>
        <taxon>Spermatophyta</taxon>
        <taxon>Magnoliopsida</taxon>
        <taxon>eudicotyledons</taxon>
        <taxon>Gunneridae</taxon>
        <taxon>Pentapetalae</taxon>
        <taxon>asterids</taxon>
        <taxon>lamiids</taxon>
        <taxon>Gentianales</taxon>
        <taxon>Rubiaceae</taxon>
        <taxon>Cinchonoideae</taxon>
        <taxon>Cinchoneae</taxon>
        <taxon>Cinchona</taxon>
    </lineage>
</organism>
<keyword evidence="3" id="KW-1185">Reference proteome</keyword>
<reference evidence="2 3" key="1">
    <citation type="submission" date="2024-11" db="EMBL/GenBank/DDBJ databases">
        <title>A near-complete genome assembly of Cinchona calisaya.</title>
        <authorList>
            <person name="Lian D.C."/>
            <person name="Zhao X.W."/>
            <person name="Wei L."/>
        </authorList>
    </citation>
    <scope>NUCLEOTIDE SEQUENCE [LARGE SCALE GENOMIC DNA]</scope>
    <source>
        <tissue evidence="2">Nenye</tissue>
    </source>
</reference>
<dbReference type="InterPro" id="IPR004158">
    <property type="entry name" value="DUF247_pln"/>
</dbReference>
<dbReference type="PANTHER" id="PTHR31170">
    <property type="entry name" value="BNAC04G53230D PROTEIN"/>
    <property type="match status" value="1"/>
</dbReference>
<keyword evidence="1" id="KW-1133">Transmembrane helix</keyword>
<keyword evidence="1" id="KW-0812">Transmembrane</keyword>
<keyword evidence="1" id="KW-0472">Membrane</keyword>
<dbReference type="PANTHER" id="PTHR31170:SF25">
    <property type="entry name" value="BNAA09G04570D PROTEIN"/>
    <property type="match status" value="1"/>
</dbReference>
<evidence type="ECO:0000313" key="2">
    <source>
        <dbReference type="EMBL" id="KAL3533636.1"/>
    </source>
</evidence>
<evidence type="ECO:0000256" key="1">
    <source>
        <dbReference type="SAM" id="Phobius"/>
    </source>
</evidence>
<feature type="transmembrane region" description="Helical" evidence="1">
    <location>
        <begin position="336"/>
        <end position="356"/>
    </location>
</feature>
<gene>
    <name evidence="2" type="ORF">ACH5RR_007157</name>
</gene>
<comment type="caution">
    <text evidence="2">The sequence shown here is derived from an EMBL/GenBank/DDBJ whole genome shotgun (WGS) entry which is preliminary data.</text>
</comment>
<dbReference type="EMBL" id="JBJUIK010000003">
    <property type="protein sequence ID" value="KAL3533636.1"/>
    <property type="molecule type" value="Genomic_DNA"/>
</dbReference>
<dbReference type="Pfam" id="PF03140">
    <property type="entry name" value="DUF247"/>
    <property type="match status" value="1"/>
</dbReference>
<protein>
    <submittedName>
        <fullName evidence="2">Uncharacterized protein</fullName>
    </submittedName>
</protein>
<name>A0ABD3AR41_9GENT</name>
<dbReference type="AlphaFoldDB" id="A0ABD3AR41"/>
<accession>A0ABD3AR41</accession>
<proteinExistence type="predicted"/>